<proteinExistence type="predicted"/>
<sequence>MAPTRKTPARATATPAHQTVSTIITDTAQPPINNPLPVEQNHQDERKNERARKRPHSAGDLVEDRSTTELQELVEKAVQKATSPLKTEIKALKETIERLSGYDSPSNMTGETTPEEAVNHLSWAQMAASQGQAGAAVPSPGQWQVVNRKNGRLGKNTQAVSNKTDNPKPLKGVSDGDRRLILQRPNGMEARHGPDLVVALNASLQNSGAAAHIRI</sequence>
<feature type="region of interest" description="Disordered" evidence="1">
    <location>
        <begin position="1"/>
        <end position="68"/>
    </location>
</feature>
<feature type="compositionally biased region" description="Polar residues" evidence="1">
    <location>
        <begin position="155"/>
        <end position="164"/>
    </location>
</feature>
<evidence type="ECO:0000313" key="2">
    <source>
        <dbReference type="EMBL" id="TGZ78267.1"/>
    </source>
</evidence>
<dbReference type="AlphaFoldDB" id="A0A4S2MS37"/>
<protein>
    <submittedName>
        <fullName evidence="2">Uncharacterized protein</fullName>
    </submittedName>
</protein>
<gene>
    <name evidence="2" type="ORF">EX30DRAFT_351163</name>
</gene>
<keyword evidence="3" id="KW-1185">Reference proteome</keyword>
<dbReference type="EMBL" id="ML220143">
    <property type="protein sequence ID" value="TGZ78267.1"/>
    <property type="molecule type" value="Genomic_DNA"/>
</dbReference>
<feature type="region of interest" description="Disordered" evidence="1">
    <location>
        <begin position="150"/>
        <end position="175"/>
    </location>
</feature>
<name>A0A4S2MS37_9PEZI</name>
<feature type="compositionally biased region" description="Low complexity" evidence="1">
    <location>
        <begin position="1"/>
        <end position="16"/>
    </location>
</feature>
<organism evidence="2 3">
    <name type="scientific">Ascodesmis nigricans</name>
    <dbReference type="NCBI Taxonomy" id="341454"/>
    <lineage>
        <taxon>Eukaryota</taxon>
        <taxon>Fungi</taxon>
        <taxon>Dikarya</taxon>
        <taxon>Ascomycota</taxon>
        <taxon>Pezizomycotina</taxon>
        <taxon>Pezizomycetes</taxon>
        <taxon>Pezizales</taxon>
        <taxon>Ascodesmidaceae</taxon>
        <taxon>Ascodesmis</taxon>
    </lineage>
</organism>
<evidence type="ECO:0000256" key="1">
    <source>
        <dbReference type="SAM" id="MobiDB-lite"/>
    </source>
</evidence>
<evidence type="ECO:0000313" key="3">
    <source>
        <dbReference type="Proteomes" id="UP000298138"/>
    </source>
</evidence>
<feature type="compositionally biased region" description="Polar residues" evidence="1">
    <location>
        <begin position="17"/>
        <end position="31"/>
    </location>
</feature>
<dbReference type="InParanoid" id="A0A4S2MS37"/>
<dbReference type="Proteomes" id="UP000298138">
    <property type="component" value="Unassembled WGS sequence"/>
</dbReference>
<reference evidence="2 3" key="1">
    <citation type="submission" date="2019-04" db="EMBL/GenBank/DDBJ databases">
        <title>Comparative genomics and transcriptomics to analyze fruiting body development in filamentous ascomycetes.</title>
        <authorList>
            <consortium name="DOE Joint Genome Institute"/>
            <person name="Lutkenhaus R."/>
            <person name="Traeger S."/>
            <person name="Breuer J."/>
            <person name="Kuo A."/>
            <person name="Lipzen A."/>
            <person name="Pangilinan J."/>
            <person name="Dilworth D."/>
            <person name="Sandor L."/>
            <person name="Poggeler S."/>
            <person name="Barry K."/>
            <person name="Grigoriev I.V."/>
            <person name="Nowrousian M."/>
        </authorList>
    </citation>
    <scope>NUCLEOTIDE SEQUENCE [LARGE SCALE GENOMIC DNA]</scope>
    <source>
        <strain evidence="2 3">CBS 389.68</strain>
    </source>
</reference>
<accession>A0A4S2MS37</accession>